<dbReference type="CDD" id="cd08414">
    <property type="entry name" value="PBP2_LTTR_aromatics_like"/>
    <property type="match status" value="1"/>
</dbReference>
<feature type="domain" description="HTH lysR-type" evidence="5">
    <location>
        <begin position="4"/>
        <end position="61"/>
    </location>
</feature>
<dbReference type="InterPro" id="IPR036388">
    <property type="entry name" value="WH-like_DNA-bd_sf"/>
</dbReference>
<dbReference type="InterPro" id="IPR005119">
    <property type="entry name" value="LysR_subst-bd"/>
</dbReference>
<dbReference type="PROSITE" id="PS50931">
    <property type="entry name" value="HTH_LYSR"/>
    <property type="match status" value="1"/>
</dbReference>
<dbReference type="SUPFAM" id="SSF53850">
    <property type="entry name" value="Periplasmic binding protein-like II"/>
    <property type="match status" value="1"/>
</dbReference>
<proteinExistence type="inferred from homology"/>
<evidence type="ECO:0000256" key="4">
    <source>
        <dbReference type="ARBA" id="ARBA00023163"/>
    </source>
</evidence>
<keyword evidence="7" id="KW-1185">Reference proteome</keyword>
<evidence type="ECO:0000259" key="5">
    <source>
        <dbReference type="PROSITE" id="PS50931"/>
    </source>
</evidence>
<comment type="caution">
    <text evidence="6">The sequence shown here is derived from an EMBL/GenBank/DDBJ whole genome shotgun (WGS) entry which is preliminary data.</text>
</comment>
<keyword evidence="2" id="KW-0805">Transcription regulation</keyword>
<dbReference type="GO" id="GO:0032993">
    <property type="term" value="C:protein-DNA complex"/>
    <property type="evidence" value="ECO:0007669"/>
    <property type="project" value="TreeGrafter"/>
</dbReference>
<dbReference type="FunFam" id="1.10.10.10:FF:000001">
    <property type="entry name" value="LysR family transcriptional regulator"/>
    <property type="match status" value="1"/>
</dbReference>
<dbReference type="Pfam" id="PF00126">
    <property type="entry name" value="HTH_1"/>
    <property type="match status" value="1"/>
</dbReference>
<dbReference type="PANTHER" id="PTHR30346">
    <property type="entry name" value="TRANSCRIPTIONAL DUAL REGULATOR HCAR-RELATED"/>
    <property type="match status" value="1"/>
</dbReference>
<gene>
    <name evidence="6" type="ORF">CK936_27865</name>
</gene>
<dbReference type="AlphaFoldDB" id="A0A2A2D2U1"/>
<reference evidence="6 7" key="1">
    <citation type="submission" date="2017-08" db="EMBL/GenBank/DDBJ databases">
        <title>Genome sequence of Streptomyces albireticuli NRRL B-1670.</title>
        <authorList>
            <person name="Graham D.E."/>
            <person name="Mahan K.M."/>
            <person name="Klingeman D.M."/>
            <person name="Hettich R.L."/>
            <person name="Parry R.J."/>
            <person name="Spain J.C."/>
        </authorList>
    </citation>
    <scope>NUCLEOTIDE SEQUENCE [LARGE SCALE GENOMIC DNA]</scope>
    <source>
        <strain evidence="6 7">NRRL B-1670</strain>
    </source>
</reference>
<dbReference type="RefSeq" id="WP_095583713.1">
    <property type="nucleotide sequence ID" value="NZ_NSJV01000538.1"/>
</dbReference>
<evidence type="ECO:0000256" key="2">
    <source>
        <dbReference type="ARBA" id="ARBA00023015"/>
    </source>
</evidence>
<dbReference type="Pfam" id="PF03466">
    <property type="entry name" value="LysR_substrate"/>
    <property type="match status" value="1"/>
</dbReference>
<keyword evidence="4" id="KW-0804">Transcription</keyword>
<evidence type="ECO:0000256" key="3">
    <source>
        <dbReference type="ARBA" id="ARBA00023125"/>
    </source>
</evidence>
<accession>A0A2A2D2U1</accession>
<dbReference type="PRINTS" id="PR00039">
    <property type="entry name" value="HTHLYSR"/>
</dbReference>
<dbReference type="Gene3D" id="3.40.190.10">
    <property type="entry name" value="Periplasmic binding protein-like II"/>
    <property type="match status" value="2"/>
</dbReference>
<protein>
    <recommendedName>
        <fullName evidence="5">HTH lysR-type domain-containing protein</fullName>
    </recommendedName>
</protein>
<keyword evidence="3" id="KW-0238">DNA-binding</keyword>
<dbReference type="GO" id="GO:0003700">
    <property type="term" value="F:DNA-binding transcription factor activity"/>
    <property type="evidence" value="ECO:0007669"/>
    <property type="project" value="InterPro"/>
</dbReference>
<dbReference type="Gene3D" id="1.10.10.10">
    <property type="entry name" value="Winged helix-like DNA-binding domain superfamily/Winged helix DNA-binding domain"/>
    <property type="match status" value="1"/>
</dbReference>
<name>A0A2A2D2U1_9ACTN</name>
<dbReference type="Proteomes" id="UP000218944">
    <property type="component" value="Unassembled WGS sequence"/>
</dbReference>
<sequence>MPDVSTRRLRCFLALAEELSFTRAAVRVGLAQQALSLQIRKLEEGLGVRLFERTTRQVSLTAAGAALLPEARRVVGAWERALAVLDECRREAVTLRLGFVAGAALELTGPILDEFAHRRPEVSLVQREFHRDDPSAGLGRGLVDVAFVRPPFGTAGLCLRELLVEPRVAGLRASHPLAGRESLSVRDLRDLPVVAVPHPDPVFGAFWTLARPAGEGGGDGHGGPRRVTMEAATPAEELMLVTTGQGFTVTALSAARYAPHPEVRYVPVRDIEGSALAVARRRDTDSELVEDFVASALAVRDREQAVVRAIRGDACFRSPVAASSSERGRWAPG</sequence>
<evidence type="ECO:0000313" key="7">
    <source>
        <dbReference type="Proteomes" id="UP000218944"/>
    </source>
</evidence>
<dbReference type="EMBL" id="NSJV01000538">
    <property type="protein sequence ID" value="PAU45736.1"/>
    <property type="molecule type" value="Genomic_DNA"/>
</dbReference>
<evidence type="ECO:0000256" key="1">
    <source>
        <dbReference type="ARBA" id="ARBA00009437"/>
    </source>
</evidence>
<organism evidence="6 7">
    <name type="scientific">Streptomyces albireticuli</name>
    <dbReference type="NCBI Taxonomy" id="1940"/>
    <lineage>
        <taxon>Bacteria</taxon>
        <taxon>Bacillati</taxon>
        <taxon>Actinomycetota</taxon>
        <taxon>Actinomycetes</taxon>
        <taxon>Kitasatosporales</taxon>
        <taxon>Streptomycetaceae</taxon>
        <taxon>Streptomyces</taxon>
    </lineage>
</organism>
<feature type="non-terminal residue" evidence="6">
    <location>
        <position position="333"/>
    </location>
</feature>
<dbReference type="GO" id="GO:0003677">
    <property type="term" value="F:DNA binding"/>
    <property type="evidence" value="ECO:0007669"/>
    <property type="project" value="UniProtKB-KW"/>
</dbReference>
<evidence type="ECO:0000313" key="6">
    <source>
        <dbReference type="EMBL" id="PAU45736.1"/>
    </source>
</evidence>
<dbReference type="InterPro" id="IPR000847">
    <property type="entry name" value="LysR_HTH_N"/>
</dbReference>
<dbReference type="PANTHER" id="PTHR30346:SF0">
    <property type="entry name" value="HCA OPERON TRANSCRIPTIONAL ACTIVATOR HCAR"/>
    <property type="match status" value="1"/>
</dbReference>
<comment type="similarity">
    <text evidence="1">Belongs to the LysR transcriptional regulatory family.</text>
</comment>
<dbReference type="InterPro" id="IPR036390">
    <property type="entry name" value="WH_DNA-bd_sf"/>
</dbReference>
<dbReference type="SUPFAM" id="SSF46785">
    <property type="entry name" value="Winged helix' DNA-binding domain"/>
    <property type="match status" value="1"/>
</dbReference>